<organism evidence="3 4">
    <name type="scientific">Nocardia pseudobrasiliensis</name>
    <dbReference type="NCBI Taxonomy" id="45979"/>
    <lineage>
        <taxon>Bacteria</taxon>
        <taxon>Bacillati</taxon>
        <taxon>Actinomycetota</taxon>
        <taxon>Actinomycetes</taxon>
        <taxon>Mycobacteriales</taxon>
        <taxon>Nocardiaceae</taxon>
        <taxon>Nocardia</taxon>
    </lineage>
</organism>
<evidence type="ECO:0000313" key="4">
    <source>
        <dbReference type="Proteomes" id="UP000254869"/>
    </source>
</evidence>
<keyword evidence="1" id="KW-0175">Coiled coil</keyword>
<sequence length="142" mass="16086">MKPLSESLMDLAARVKQVEEASAAAREKNRAALQARREALETTVEHEGSEFEKTAAELRVAARRWWSETREAIERQIGVMRGDFEKWQAEIKAQRATRTAKDDKTPAAAHSTRSAAEEQSDQSRSMQSPRDLQVISYTEEQP</sequence>
<dbReference type="STRING" id="1210086.GCA_001613105_04549"/>
<accession>A0A370HRC8</accession>
<dbReference type="Proteomes" id="UP000254869">
    <property type="component" value="Unassembled WGS sequence"/>
</dbReference>
<dbReference type="EMBL" id="QQBC01000015">
    <property type="protein sequence ID" value="RDI60501.1"/>
    <property type="molecule type" value="Genomic_DNA"/>
</dbReference>
<name>A0A370HRC8_9NOCA</name>
<feature type="compositionally biased region" description="Basic and acidic residues" evidence="2">
    <location>
        <begin position="93"/>
        <end position="105"/>
    </location>
</feature>
<protein>
    <submittedName>
        <fullName evidence="3">Uncharacterized protein</fullName>
    </submittedName>
</protein>
<feature type="coiled-coil region" evidence="1">
    <location>
        <begin position="8"/>
        <end position="43"/>
    </location>
</feature>
<proteinExistence type="predicted"/>
<gene>
    <name evidence="3" type="ORF">DFR76_115131</name>
</gene>
<evidence type="ECO:0000256" key="1">
    <source>
        <dbReference type="SAM" id="Coils"/>
    </source>
</evidence>
<reference evidence="3 4" key="1">
    <citation type="submission" date="2018-07" db="EMBL/GenBank/DDBJ databases">
        <title>Genomic Encyclopedia of Type Strains, Phase IV (KMG-IV): sequencing the most valuable type-strain genomes for metagenomic binning, comparative biology and taxonomic classification.</title>
        <authorList>
            <person name="Goeker M."/>
        </authorList>
    </citation>
    <scope>NUCLEOTIDE SEQUENCE [LARGE SCALE GENOMIC DNA]</scope>
    <source>
        <strain evidence="3 4">DSM 44290</strain>
    </source>
</reference>
<keyword evidence="4" id="KW-1185">Reference proteome</keyword>
<dbReference type="AlphaFoldDB" id="A0A370HRC8"/>
<feature type="compositionally biased region" description="Polar residues" evidence="2">
    <location>
        <begin position="122"/>
        <end position="142"/>
    </location>
</feature>
<evidence type="ECO:0000313" key="3">
    <source>
        <dbReference type="EMBL" id="RDI60501.1"/>
    </source>
</evidence>
<comment type="caution">
    <text evidence="3">The sequence shown here is derived from an EMBL/GenBank/DDBJ whole genome shotgun (WGS) entry which is preliminary data.</text>
</comment>
<evidence type="ECO:0000256" key="2">
    <source>
        <dbReference type="SAM" id="MobiDB-lite"/>
    </source>
</evidence>
<feature type="region of interest" description="Disordered" evidence="2">
    <location>
        <begin position="93"/>
        <end position="142"/>
    </location>
</feature>